<proteinExistence type="predicted"/>
<dbReference type="EMBL" id="FMJD01000010">
    <property type="protein sequence ID" value="SCM78052.1"/>
    <property type="molecule type" value="Genomic_DNA"/>
</dbReference>
<sequence>MSRASQIFPTICRTDYSWRLPARWRSGSCCTSAHRARSPRRGTAAWAKRNPAGAGLLHQLNMAQALCRSLDLGILSSDDQQFAHIIRAALYEKQVGADAAQRARTTLLPIPDLVDRKPESRREIVLRHPYRAADCAHVDLCRDMQLSRGGLTARNCQRFGKTFADLVECLFAHRFSPTLATRPSYCSTINAVTFFNSFLSLAERLALSPFEKTVIKKYRQHVPGKERDRAVPAALSLPTTCHAELATSASPDDLVASHGIIGQKGDQL</sequence>
<accession>A0A212LKI8</accession>
<reference evidence="1" key="1">
    <citation type="submission" date="2016-08" db="EMBL/GenBank/DDBJ databases">
        <authorList>
            <person name="Seilhamer J.J."/>
        </authorList>
    </citation>
    <scope>NUCLEOTIDE SEQUENCE</scope>
    <source>
        <strain evidence="1">86</strain>
    </source>
</reference>
<protein>
    <submittedName>
        <fullName evidence="1">Uncharacterized protein</fullName>
    </submittedName>
</protein>
<dbReference type="AlphaFoldDB" id="A0A212LKI8"/>
<name>A0A212LKI8_9HYPH</name>
<evidence type="ECO:0000313" key="1">
    <source>
        <dbReference type="EMBL" id="SCM78052.1"/>
    </source>
</evidence>
<organism evidence="1">
    <name type="scientific">uncultured Pleomorphomonas sp</name>
    <dbReference type="NCBI Taxonomy" id="442121"/>
    <lineage>
        <taxon>Bacteria</taxon>
        <taxon>Pseudomonadati</taxon>
        <taxon>Pseudomonadota</taxon>
        <taxon>Alphaproteobacteria</taxon>
        <taxon>Hyphomicrobiales</taxon>
        <taxon>Pleomorphomonadaceae</taxon>
        <taxon>Pleomorphomonas</taxon>
        <taxon>environmental samples</taxon>
    </lineage>
</organism>
<gene>
    <name evidence="1" type="ORF">KL86PLE_60374</name>
</gene>